<dbReference type="OrthoDB" id="10260134at2759"/>
<evidence type="ECO:0000256" key="8">
    <source>
        <dbReference type="ARBA" id="ARBA00023098"/>
    </source>
</evidence>
<comment type="domain">
    <text evidence="11">The histidine box domains are involved in binding the catalytic metal ions.</text>
</comment>
<accession>A0A183E1W4</accession>
<evidence type="ECO:0000256" key="10">
    <source>
        <dbReference type="ARBA" id="ARBA00023160"/>
    </source>
</evidence>
<reference evidence="13 14" key="2">
    <citation type="submission" date="2018-11" db="EMBL/GenBank/DDBJ databases">
        <authorList>
            <consortium name="Pathogen Informatics"/>
        </authorList>
    </citation>
    <scope>NUCLEOTIDE SEQUENCE [LARGE SCALE GENOMIC DNA]</scope>
</reference>
<protein>
    <submittedName>
        <fullName evidence="15">FA_desaturase domain-containing protein</fullName>
    </submittedName>
</protein>
<feature type="transmembrane region" description="Helical" evidence="12">
    <location>
        <begin position="29"/>
        <end position="46"/>
    </location>
</feature>
<comment type="subcellular location">
    <subcellularLocation>
        <location evidence="1">Membrane</location>
        <topology evidence="1">Multi-pass membrane protein</topology>
    </subcellularLocation>
</comment>
<dbReference type="GO" id="GO:0005506">
    <property type="term" value="F:iron ion binding"/>
    <property type="evidence" value="ECO:0007669"/>
    <property type="project" value="TreeGrafter"/>
</dbReference>
<evidence type="ECO:0000313" key="15">
    <source>
        <dbReference type="WBParaSite" id="GPUH_0001497501-mRNA-1"/>
    </source>
</evidence>
<keyword evidence="3 11" id="KW-0444">Lipid biosynthesis</keyword>
<dbReference type="GO" id="GO:0005789">
    <property type="term" value="C:endoplasmic reticulum membrane"/>
    <property type="evidence" value="ECO:0007669"/>
    <property type="project" value="TreeGrafter"/>
</dbReference>
<dbReference type="GO" id="GO:0006636">
    <property type="term" value="P:unsaturated fatty acid biosynthetic process"/>
    <property type="evidence" value="ECO:0007669"/>
    <property type="project" value="TreeGrafter"/>
</dbReference>
<evidence type="ECO:0000256" key="6">
    <source>
        <dbReference type="ARBA" id="ARBA00022989"/>
    </source>
</evidence>
<evidence type="ECO:0000313" key="14">
    <source>
        <dbReference type="Proteomes" id="UP000271098"/>
    </source>
</evidence>
<dbReference type="PRINTS" id="PR00075">
    <property type="entry name" value="FACDDSATRASE"/>
</dbReference>
<keyword evidence="10 11" id="KW-0275">Fatty acid biosynthesis</keyword>
<dbReference type="PANTHER" id="PTHR11351:SF31">
    <property type="entry name" value="DESATURASE 1, ISOFORM A-RELATED"/>
    <property type="match status" value="1"/>
</dbReference>
<keyword evidence="7 11" id="KW-0560">Oxidoreductase</keyword>
<evidence type="ECO:0000256" key="2">
    <source>
        <dbReference type="ARBA" id="ARBA00009295"/>
    </source>
</evidence>
<dbReference type="WBParaSite" id="GPUH_0001497501-mRNA-1">
    <property type="protein sequence ID" value="GPUH_0001497501-mRNA-1"/>
    <property type="gene ID" value="GPUH_0001497501"/>
</dbReference>
<gene>
    <name evidence="13" type="ORF">GPUH_LOCUS14954</name>
</gene>
<evidence type="ECO:0000256" key="3">
    <source>
        <dbReference type="ARBA" id="ARBA00022516"/>
    </source>
</evidence>
<sequence>MFFAHMGWLLVRKHPEVKRKAYFRHYKKMVLMFWFIVPTFVPMLLWGESFVVAFYTCTLLRYCLALHGTWLINSAAHKYGYRPYNPNISPLAATAMGEGGHNYHHTFPQDYRTSEYVLHLNVTKLFIDFLILLGLAYDMKIVPQENRDDVLHRG</sequence>
<name>A0A183E1W4_9BILA</name>
<dbReference type="Proteomes" id="UP000271098">
    <property type="component" value="Unassembled WGS sequence"/>
</dbReference>
<keyword evidence="4 11" id="KW-0812">Transmembrane</keyword>
<comment type="similarity">
    <text evidence="2 11">Belongs to the fatty acid desaturase type 1 family.</text>
</comment>
<dbReference type="GO" id="GO:0004768">
    <property type="term" value="F:stearoyl-CoA 9-desaturase activity"/>
    <property type="evidence" value="ECO:0007669"/>
    <property type="project" value="TreeGrafter"/>
</dbReference>
<evidence type="ECO:0000256" key="1">
    <source>
        <dbReference type="ARBA" id="ARBA00004141"/>
    </source>
</evidence>
<dbReference type="InterPro" id="IPR015876">
    <property type="entry name" value="Acyl-CoA_DS"/>
</dbReference>
<keyword evidence="14" id="KW-1185">Reference proteome</keyword>
<dbReference type="AlphaFoldDB" id="A0A183E1W4"/>
<evidence type="ECO:0000256" key="7">
    <source>
        <dbReference type="ARBA" id="ARBA00023002"/>
    </source>
</evidence>
<evidence type="ECO:0000256" key="4">
    <source>
        <dbReference type="ARBA" id="ARBA00022692"/>
    </source>
</evidence>
<evidence type="ECO:0000313" key="13">
    <source>
        <dbReference type="EMBL" id="VDN25086.1"/>
    </source>
</evidence>
<comment type="cofactor">
    <cofactor evidence="11">
        <name>Fe(2+)</name>
        <dbReference type="ChEBI" id="CHEBI:29033"/>
    </cofactor>
</comment>
<proteinExistence type="inferred from homology"/>
<dbReference type="PANTHER" id="PTHR11351">
    <property type="entry name" value="ACYL-COA DESATURASE"/>
    <property type="match status" value="1"/>
</dbReference>
<feature type="transmembrane region" description="Helical" evidence="12">
    <location>
        <begin position="52"/>
        <end position="72"/>
    </location>
</feature>
<reference evidence="15" key="1">
    <citation type="submission" date="2016-06" db="UniProtKB">
        <authorList>
            <consortium name="WormBaseParasite"/>
        </authorList>
    </citation>
    <scope>IDENTIFICATION</scope>
</reference>
<evidence type="ECO:0000256" key="12">
    <source>
        <dbReference type="SAM" id="Phobius"/>
    </source>
</evidence>
<dbReference type="EMBL" id="UYRT01081846">
    <property type="protein sequence ID" value="VDN25086.1"/>
    <property type="molecule type" value="Genomic_DNA"/>
</dbReference>
<keyword evidence="9 12" id="KW-0472">Membrane</keyword>
<evidence type="ECO:0000256" key="5">
    <source>
        <dbReference type="ARBA" id="ARBA00022832"/>
    </source>
</evidence>
<keyword evidence="8" id="KW-0443">Lipid metabolism</keyword>
<keyword evidence="6 12" id="KW-1133">Transmembrane helix</keyword>
<evidence type="ECO:0000256" key="9">
    <source>
        <dbReference type="ARBA" id="ARBA00023136"/>
    </source>
</evidence>
<evidence type="ECO:0000256" key="11">
    <source>
        <dbReference type="RuleBase" id="RU000581"/>
    </source>
</evidence>
<keyword evidence="5" id="KW-0276">Fatty acid metabolism</keyword>
<organism evidence="15">
    <name type="scientific">Gongylonema pulchrum</name>
    <dbReference type="NCBI Taxonomy" id="637853"/>
    <lineage>
        <taxon>Eukaryota</taxon>
        <taxon>Metazoa</taxon>
        <taxon>Ecdysozoa</taxon>
        <taxon>Nematoda</taxon>
        <taxon>Chromadorea</taxon>
        <taxon>Rhabditida</taxon>
        <taxon>Spirurina</taxon>
        <taxon>Spiruromorpha</taxon>
        <taxon>Spiruroidea</taxon>
        <taxon>Gongylonematidae</taxon>
        <taxon>Gongylonema</taxon>
    </lineage>
</organism>